<protein>
    <submittedName>
        <fullName evidence="4 5">Uncharacterized protein LOC107268159</fullName>
    </submittedName>
</protein>
<dbReference type="AlphaFoldDB" id="A0AAJ7W259"/>
<dbReference type="RefSeq" id="XP_024941227.1">
    <property type="nucleotide sequence ID" value="XM_025085459.1"/>
</dbReference>
<dbReference type="PROSITE" id="PS50003">
    <property type="entry name" value="PH_DOMAIN"/>
    <property type="match status" value="1"/>
</dbReference>
<evidence type="ECO:0000256" key="1">
    <source>
        <dbReference type="SAM" id="MobiDB-lite"/>
    </source>
</evidence>
<evidence type="ECO:0000313" key="4">
    <source>
        <dbReference type="RefSeq" id="XP_015596131.1"/>
    </source>
</evidence>
<gene>
    <name evidence="4 5" type="primary">LOC107268159</name>
</gene>
<evidence type="ECO:0000313" key="3">
    <source>
        <dbReference type="Proteomes" id="UP000694920"/>
    </source>
</evidence>
<evidence type="ECO:0000313" key="5">
    <source>
        <dbReference type="RefSeq" id="XP_024941227.1"/>
    </source>
</evidence>
<organism evidence="3 5">
    <name type="scientific">Cephus cinctus</name>
    <name type="common">Wheat stem sawfly</name>
    <dbReference type="NCBI Taxonomy" id="211228"/>
    <lineage>
        <taxon>Eukaryota</taxon>
        <taxon>Metazoa</taxon>
        <taxon>Ecdysozoa</taxon>
        <taxon>Arthropoda</taxon>
        <taxon>Hexapoda</taxon>
        <taxon>Insecta</taxon>
        <taxon>Pterygota</taxon>
        <taxon>Neoptera</taxon>
        <taxon>Endopterygota</taxon>
        <taxon>Hymenoptera</taxon>
        <taxon>Cephoidea</taxon>
        <taxon>Cephidae</taxon>
        <taxon>Cephus</taxon>
    </lineage>
</organism>
<evidence type="ECO:0000259" key="2">
    <source>
        <dbReference type="PROSITE" id="PS50003"/>
    </source>
</evidence>
<accession>A0AAJ7W259</accession>
<name>A0AAJ7W259_CEPCN</name>
<feature type="compositionally biased region" description="Polar residues" evidence="1">
    <location>
        <begin position="415"/>
        <end position="424"/>
    </location>
</feature>
<reference evidence="4 5" key="1">
    <citation type="submission" date="2025-04" db="UniProtKB">
        <authorList>
            <consortium name="RefSeq"/>
        </authorList>
    </citation>
    <scope>IDENTIFICATION</scope>
</reference>
<feature type="region of interest" description="Disordered" evidence="1">
    <location>
        <begin position="409"/>
        <end position="495"/>
    </location>
</feature>
<dbReference type="RefSeq" id="XP_015596131.1">
    <property type="nucleotide sequence ID" value="XM_015740645.2"/>
</dbReference>
<dbReference type="Proteomes" id="UP000694920">
    <property type="component" value="Unplaced"/>
</dbReference>
<dbReference type="SUPFAM" id="SSF50729">
    <property type="entry name" value="PH domain-like"/>
    <property type="match status" value="1"/>
</dbReference>
<dbReference type="CDD" id="cd00821">
    <property type="entry name" value="PH"/>
    <property type="match status" value="1"/>
</dbReference>
<sequence length="495" mass="55408">MAGDDTELCGFLDAKLPGNKGVSQKVRKRSLASWKVWKRHWCSVKKLGPGLGFEVQLDCGISSGSATVPNERDNSIKIPFDAFICRTESRSKQFAFGIFPAKERKPLLYLSGNSETETQRWMANLRQFLKPRRHRFMDGTYYISIVDNTHSRAAGLIGMHGDMVTSRLGLFIKDVHSGEIIENLEWKELNQFHLSTAGRPEDVKRICVIHTTKAFRGGIGELYIFCLEAGKLLQDLVTQGRGPRQKHLNQRPLSLSEGDLRLSIYNDSDSENFPVLKSKVASNLINAGLGLMMSSRSGSEIKLLNEIRQSTMLEKITSTKLSIHTQRAVDNIYQLEPATIPNISSNLEEPEEPSPRRVSNISVASGIYEEIPENVDNFKAVRLRSNLYEDPEDLFFGCCCPKQQPPPLPPRQICGSGSTRNGSISDDGLDSEEGTRSATPNTQDEATPTPEEKTNTMNPTSIDNSDYVTMSPRLKDIAQGNYKKPPQEEFYMVMR</sequence>
<dbReference type="GeneID" id="107268159"/>
<dbReference type="KEGG" id="ccin:107268159"/>
<proteinExistence type="predicted"/>
<feature type="compositionally biased region" description="Polar residues" evidence="1">
    <location>
        <begin position="436"/>
        <end position="446"/>
    </location>
</feature>
<keyword evidence="3" id="KW-1185">Reference proteome</keyword>
<dbReference type="InterPro" id="IPR001849">
    <property type="entry name" value="PH_domain"/>
</dbReference>
<feature type="domain" description="PH" evidence="2">
    <location>
        <begin position="5"/>
        <end position="130"/>
    </location>
</feature>
<feature type="compositionally biased region" description="Polar residues" evidence="1">
    <location>
        <begin position="455"/>
        <end position="468"/>
    </location>
</feature>